<dbReference type="GO" id="GO:0006355">
    <property type="term" value="P:regulation of DNA-templated transcription"/>
    <property type="evidence" value="ECO:0007669"/>
    <property type="project" value="InterPro"/>
</dbReference>
<feature type="modified residue" description="4-aspartylphosphate" evidence="6">
    <location>
        <position position="67"/>
    </location>
</feature>
<keyword evidence="2" id="KW-0902">Two-component regulatory system</keyword>
<organism evidence="9 10">
    <name type="scientific">Mesosutterella multiformis</name>
    <dbReference type="NCBI Taxonomy" id="2259133"/>
    <lineage>
        <taxon>Bacteria</taxon>
        <taxon>Pseudomonadati</taxon>
        <taxon>Pseudomonadota</taxon>
        <taxon>Betaproteobacteria</taxon>
        <taxon>Burkholderiales</taxon>
        <taxon>Sutterellaceae</taxon>
        <taxon>Mesosutterella</taxon>
    </lineage>
</organism>
<keyword evidence="10" id="KW-1185">Reference proteome</keyword>
<reference evidence="9 10" key="1">
    <citation type="journal article" date="2018" name="Int. J. Syst. Evol. Microbiol.">
        <title>Mesosutterella multiformis gen. nov., sp. nov., a member of the family Sutterellaceae and Sutterella megalosphaeroides sp. nov., isolated from human faeces.</title>
        <authorList>
            <person name="Sakamoto M."/>
            <person name="Ikeyama N."/>
            <person name="Kunihiro T."/>
            <person name="Iino T."/>
            <person name="Yuki M."/>
            <person name="Ohkuma M."/>
        </authorList>
    </citation>
    <scope>NUCLEOTIDE SEQUENCE [LARGE SCALE GENOMIC DNA]</scope>
    <source>
        <strain evidence="9 10">4NBBH2</strain>
    </source>
</reference>
<feature type="domain" description="HTH luxR-type" evidence="7">
    <location>
        <begin position="148"/>
        <end position="211"/>
    </location>
</feature>
<dbReference type="InterPro" id="IPR000792">
    <property type="entry name" value="Tscrpt_reg_LuxR_C"/>
</dbReference>
<dbReference type="CDD" id="cd06170">
    <property type="entry name" value="LuxR_C_like"/>
    <property type="match status" value="1"/>
</dbReference>
<protein>
    <submittedName>
        <fullName evidence="9">DNA-binding response regulator</fullName>
    </submittedName>
</protein>
<accession>A0A401LIF7</accession>
<comment type="caution">
    <text evidence="9">The sequence shown here is derived from an EMBL/GenBank/DDBJ whole genome shotgun (WGS) entry which is preliminary data.</text>
</comment>
<evidence type="ECO:0000256" key="4">
    <source>
        <dbReference type="ARBA" id="ARBA00023125"/>
    </source>
</evidence>
<dbReference type="PRINTS" id="PR00038">
    <property type="entry name" value="HTHLUXR"/>
</dbReference>
<evidence type="ECO:0000256" key="2">
    <source>
        <dbReference type="ARBA" id="ARBA00023012"/>
    </source>
</evidence>
<evidence type="ECO:0000256" key="5">
    <source>
        <dbReference type="ARBA" id="ARBA00023163"/>
    </source>
</evidence>
<evidence type="ECO:0000256" key="3">
    <source>
        <dbReference type="ARBA" id="ARBA00023015"/>
    </source>
</evidence>
<dbReference type="InterPro" id="IPR036388">
    <property type="entry name" value="WH-like_DNA-bd_sf"/>
</dbReference>
<dbReference type="SMART" id="SM00448">
    <property type="entry name" value="REC"/>
    <property type="match status" value="1"/>
</dbReference>
<evidence type="ECO:0000313" key="10">
    <source>
        <dbReference type="Proteomes" id="UP000266091"/>
    </source>
</evidence>
<dbReference type="InterPro" id="IPR016032">
    <property type="entry name" value="Sig_transdc_resp-reg_C-effctor"/>
</dbReference>
<dbReference type="GO" id="GO:0003677">
    <property type="term" value="F:DNA binding"/>
    <property type="evidence" value="ECO:0007669"/>
    <property type="project" value="UniProtKB-KW"/>
</dbReference>
<dbReference type="EMBL" id="BGZJ01000002">
    <property type="protein sequence ID" value="GBO94493.1"/>
    <property type="molecule type" value="Genomic_DNA"/>
</dbReference>
<dbReference type="PANTHER" id="PTHR44688">
    <property type="entry name" value="DNA-BINDING TRANSCRIPTIONAL ACTIVATOR DEVR_DOSR"/>
    <property type="match status" value="1"/>
</dbReference>
<dbReference type="SUPFAM" id="SSF46894">
    <property type="entry name" value="C-terminal effector domain of the bipartite response regulators"/>
    <property type="match status" value="1"/>
</dbReference>
<keyword evidence="4 9" id="KW-0238">DNA-binding</keyword>
<dbReference type="PROSITE" id="PS50110">
    <property type="entry name" value="RESPONSE_REGULATORY"/>
    <property type="match status" value="1"/>
</dbReference>
<evidence type="ECO:0000256" key="1">
    <source>
        <dbReference type="ARBA" id="ARBA00022553"/>
    </source>
</evidence>
<dbReference type="GO" id="GO:0000160">
    <property type="term" value="P:phosphorelay signal transduction system"/>
    <property type="evidence" value="ECO:0007669"/>
    <property type="project" value="UniProtKB-KW"/>
</dbReference>
<dbReference type="Pfam" id="PF00072">
    <property type="entry name" value="Response_reg"/>
    <property type="match status" value="1"/>
</dbReference>
<dbReference type="SMART" id="SM00421">
    <property type="entry name" value="HTH_LUXR"/>
    <property type="match status" value="1"/>
</dbReference>
<dbReference type="PANTHER" id="PTHR44688:SF16">
    <property type="entry name" value="DNA-BINDING TRANSCRIPTIONAL ACTIVATOR DEVR_DOSR"/>
    <property type="match status" value="1"/>
</dbReference>
<proteinExistence type="predicted"/>
<dbReference type="FunFam" id="3.40.50.2300:FF:000018">
    <property type="entry name" value="DNA-binding transcriptional regulator NtrC"/>
    <property type="match status" value="1"/>
</dbReference>
<dbReference type="SUPFAM" id="SSF52172">
    <property type="entry name" value="CheY-like"/>
    <property type="match status" value="1"/>
</dbReference>
<dbReference type="Gene3D" id="1.10.10.10">
    <property type="entry name" value="Winged helix-like DNA-binding domain superfamily/Winged helix DNA-binding domain"/>
    <property type="match status" value="1"/>
</dbReference>
<dbReference type="RefSeq" id="WP_116270748.1">
    <property type="nucleotide sequence ID" value="NZ_BGZJ01000002.1"/>
</dbReference>
<dbReference type="AlphaFoldDB" id="A0A388SFN7"/>
<evidence type="ECO:0000259" key="8">
    <source>
        <dbReference type="PROSITE" id="PS50110"/>
    </source>
</evidence>
<keyword evidence="5" id="KW-0804">Transcription</keyword>
<name>A0A388SFN7_9BURK</name>
<accession>A0A388SFN7</accession>
<sequence length="211" mass="23462">MTNTEIPEISDDIKAKCLIRTVDDDPAMREALEFMLTAEGWRVKTYENGRSFLTDDTPSTPGCAILDVRMPGMSGLELQQEMNVRGYALPIIFLTGNGDIDMAVGAMRDGAVDFVQKPVRQERLLTAIARAVTRSVSETGAVETEGAIRAKVQELTEREREIAELIGKKLTNRQISERTGITVRTVEVHRAAIIRKLGVRTPDDIERYLNA</sequence>
<evidence type="ECO:0000259" key="7">
    <source>
        <dbReference type="PROSITE" id="PS50043"/>
    </source>
</evidence>
<dbReference type="Gene3D" id="3.40.50.2300">
    <property type="match status" value="1"/>
</dbReference>
<dbReference type="InterPro" id="IPR011006">
    <property type="entry name" value="CheY-like_superfamily"/>
</dbReference>
<keyword evidence="3" id="KW-0805">Transcription regulation</keyword>
<keyword evidence="1 6" id="KW-0597">Phosphoprotein</keyword>
<evidence type="ECO:0000313" key="9">
    <source>
        <dbReference type="EMBL" id="GBO94493.1"/>
    </source>
</evidence>
<dbReference type="Proteomes" id="UP000266091">
    <property type="component" value="Unassembled WGS sequence"/>
</dbReference>
<dbReference type="PROSITE" id="PS50043">
    <property type="entry name" value="HTH_LUXR_2"/>
    <property type="match status" value="1"/>
</dbReference>
<dbReference type="CDD" id="cd17537">
    <property type="entry name" value="REC_FixJ"/>
    <property type="match status" value="1"/>
</dbReference>
<gene>
    <name evidence="9" type="ORF">MESMUL_18470</name>
</gene>
<dbReference type="OrthoDB" id="9802186at2"/>
<dbReference type="InterPro" id="IPR001789">
    <property type="entry name" value="Sig_transdc_resp-reg_receiver"/>
</dbReference>
<dbReference type="Pfam" id="PF00196">
    <property type="entry name" value="GerE"/>
    <property type="match status" value="1"/>
</dbReference>
<feature type="domain" description="Response regulatory" evidence="8">
    <location>
        <begin position="18"/>
        <end position="132"/>
    </location>
</feature>
<evidence type="ECO:0000256" key="6">
    <source>
        <dbReference type="PROSITE-ProRule" id="PRU00169"/>
    </source>
</evidence>